<sequence>MPGTGQDRWTSPGGQKLITTILKAAIPAWPDGPHVWQVEATAHILEGRNELVIAPCGEGKTAVMYLHLFVRKALRENPTLPRLGVDVTETPVVLTVTPLTALAESQVDEMKRVGIKAVSLDSHAMSEAQQEGEDVMKKVRACDWSVVLTSPERLSTPEFDAVLRDDEFIKNLALYCGDEAHTIVSWGQSFRDCYNDVNRVIARIPSRVPVLLMTATLTLRAEKALLSLMGFRAGAYHVIRRPIERPNMRIIFRTLHHGLGGLEFPDLAWIIQHRYKTLLYCENYRQCFRLASYLRRLLPLETRRQNIRLYDGLSDDTALSGTENEDILRDFKNDPETFVVVATLKFGMGVDVRGVRVSANVGIPKSASQVHQQNGRAVRNKNEIGIGITYVEMAYVKSVLEEYETAHAEDDVDLDDLDVLPAPTPEETQVEGAGRTRKAKGDEEAARGRLEDPELRRLVLCHAKQLCLVAEFNRLFGGPDVTSHELASCVTAQRRLPCSSCLQRVPASQRLPLRLTQSAHPLAPETPNSGPTRPLSPSRNDPLDDMADEDSAPTKTVQRAKLTSAMETIARTAIDEFCLDKWVDKTGSTAFDWLPYTTFIPDDILADLIDNLHLIRDRETLAHYALDWEFLEEDGGK</sequence>
<evidence type="ECO:0000313" key="2">
    <source>
        <dbReference type="Proteomes" id="UP000814033"/>
    </source>
</evidence>
<reference evidence="1" key="1">
    <citation type="submission" date="2021-02" db="EMBL/GenBank/DDBJ databases">
        <authorList>
            <consortium name="DOE Joint Genome Institute"/>
            <person name="Ahrendt S."/>
            <person name="Looney B.P."/>
            <person name="Miyauchi S."/>
            <person name="Morin E."/>
            <person name="Drula E."/>
            <person name="Courty P.E."/>
            <person name="Chicoki N."/>
            <person name="Fauchery L."/>
            <person name="Kohler A."/>
            <person name="Kuo A."/>
            <person name="Labutti K."/>
            <person name="Pangilinan J."/>
            <person name="Lipzen A."/>
            <person name="Riley R."/>
            <person name="Andreopoulos W."/>
            <person name="He G."/>
            <person name="Johnson J."/>
            <person name="Barry K.W."/>
            <person name="Grigoriev I.V."/>
            <person name="Nagy L."/>
            <person name="Hibbett D."/>
            <person name="Henrissat B."/>
            <person name="Matheny P.B."/>
            <person name="Labbe J."/>
            <person name="Martin F."/>
        </authorList>
    </citation>
    <scope>NUCLEOTIDE SEQUENCE</scope>
    <source>
        <strain evidence="1">FP105234-sp</strain>
    </source>
</reference>
<dbReference type="Proteomes" id="UP000814033">
    <property type="component" value="Unassembled WGS sequence"/>
</dbReference>
<comment type="caution">
    <text evidence="1">The sequence shown here is derived from an EMBL/GenBank/DDBJ whole genome shotgun (WGS) entry which is preliminary data.</text>
</comment>
<accession>A0ACB8S0T5</accession>
<dbReference type="EMBL" id="MU275866">
    <property type="protein sequence ID" value="KAI0050053.1"/>
    <property type="molecule type" value="Genomic_DNA"/>
</dbReference>
<evidence type="ECO:0000313" key="1">
    <source>
        <dbReference type="EMBL" id="KAI0050053.1"/>
    </source>
</evidence>
<proteinExistence type="predicted"/>
<protein>
    <submittedName>
        <fullName evidence="1">P-loop containing nucleoside triphosphate hydrolase protein</fullName>
    </submittedName>
</protein>
<gene>
    <name evidence="1" type="ORF">FA95DRAFT_706531</name>
</gene>
<name>A0ACB8S0T5_9AGAM</name>
<reference evidence="1" key="2">
    <citation type="journal article" date="2022" name="New Phytol.">
        <title>Evolutionary transition to the ectomycorrhizal habit in the genomes of a hyperdiverse lineage of mushroom-forming fungi.</title>
        <authorList>
            <person name="Looney B."/>
            <person name="Miyauchi S."/>
            <person name="Morin E."/>
            <person name="Drula E."/>
            <person name="Courty P.E."/>
            <person name="Kohler A."/>
            <person name="Kuo A."/>
            <person name="LaButti K."/>
            <person name="Pangilinan J."/>
            <person name="Lipzen A."/>
            <person name="Riley R."/>
            <person name="Andreopoulos W."/>
            <person name="He G."/>
            <person name="Johnson J."/>
            <person name="Nolan M."/>
            <person name="Tritt A."/>
            <person name="Barry K.W."/>
            <person name="Grigoriev I.V."/>
            <person name="Nagy L.G."/>
            <person name="Hibbett D."/>
            <person name="Henrissat B."/>
            <person name="Matheny P.B."/>
            <person name="Labbe J."/>
            <person name="Martin F.M."/>
        </authorList>
    </citation>
    <scope>NUCLEOTIDE SEQUENCE</scope>
    <source>
        <strain evidence="1">FP105234-sp</strain>
    </source>
</reference>
<keyword evidence="1" id="KW-0378">Hydrolase</keyword>
<keyword evidence="2" id="KW-1185">Reference proteome</keyword>
<organism evidence="1 2">
    <name type="scientific">Auriscalpium vulgare</name>
    <dbReference type="NCBI Taxonomy" id="40419"/>
    <lineage>
        <taxon>Eukaryota</taxon>
        <taxon>Fungi</taxon>
        <taxon>Dikarya</taxon>
        <taxon>Basidiomycota</taxon>
        <taxon>Agaricomycotina</taxon>
        <taxon>Agaricomycetes</taxon>
        <taxon>Russulales</taxon>
        <taxon>Auriscalpiaceae</taxon>
        <taxon>Auriscalpium</taxon>
    </lineage>
</organism>